<evidence type="ECO:0000313" key="2">
    <source>
        <dbReference type="Proteomes" id="UP000318741"/>
    </source>
</evidence>
<evidence type="ECO:0008006" key="3">
    <source>
        <dbReference type="Google" id="ProtNLM"/>
    </source>
</evidence>
<name>A0A517P766_9PLAN</name>
<dbReference type="AlphaFoldDB" id="A0A517P766"/>
<accession>A0A517P766</accession>
<proteinExistence type="predicted"/>
<evidence type="ECO:0000313" key="1">
    <source>
        <dbReference type="EMBL" id="QDT15203.1"/>
    </source>
</evidence>
<gene>
    <name evidence="1" type="ORF">CA12_12840</name>
</gene>
<dbReference type="OrthoDB" id="288910at2"/>
<dbReference type="KEGG" id="acaf:CA12_12840"/>
<organism evidence="1 2">
    <name type="scientific">Alienimonas californiensis</name>
    <dbReference type="NCBI Taxonomy" id="2527989"/>
    <lineage>
        <taxon>Bacteria</taxon>
        <taxon>Pseudomonadati</taxon>
        <taxon>Planctomycetota</taxon>
        <taxon>Planctomycetia</taxon>
        <taxon>Planctomycetales</taxon>
        <taxon>Planctomycetaceae</taxon>
        <taxon>Alienimonas</taxon>
    </lineage>
</organism>
<dbReference type="EMBL" id="CP036265">
    <property type="protein sequence ID" value="QDT15203.1"/>
    <property type="molecule type" value="Genomic_DNA"/>
</dbReference>
<dbReference type="Proteomes" id="UP000318741">
    <property type="component" value="Chromosome"/>
</dbReference>
<sequence>MPVRYAAALIEHWIADRDFDALYDVVRGLPEPPGPLAFFLDYWLWAPRVRGGAWQYYDGIDEQAFARVATLMDRYAPAEVAARYRAGMREWDSSGGVDGPDDWMELDRWMERHTILLEDVALDLITSCRDALAPPPARPGGGPS</sequence>
<keyword evidence="2" id="KW-1185">Reference proteome</keyword>
<reference evidence="1 2" key="1">
    <citation type="submission" date="2019-02" db="EMBL/GenBank/DDBJ databases">
        <title>Deep-cultivation of Planctomycetes and their phenomic and genomic characterization uncovers novel biology.</title>
        <authorList>
            <person name="Wiegand S."/>
            <person name="Jogler M."/>
            <person name="Boedeker C."/>
            <person name="Pinto D."/>
            <person name="Vollmers J."/>
            <person name="Rivas-Marin E."/>
            <person name="Kohn T."/>
            <person name="Peeters S.H."/>
            <person name="Heuer A."/>
            <person name="Rast P."/>
            <person name="Oberbeckmann S."/>
            <person name="Bunk B."/>
            <person name="Jeske O."/>
            <person name="Meyerdierks A."/>
            <person name="Storesund J.E."/>
            <person name="Kallscheuer N."/>
            <person name="Luecker S."/>
            <person name="Lage O.M."/>
            <person name="Pohl T."/>
            <person name="Merkel B.J."/>
            <person name="Hornburger P."/>
            <person name="Mueller R.-W."/>
            <person name="Bruemmer F."/>
            <person name="Labrenz M."/>
            <person name="Spormann A.M."/>
            <person name="Op den Camp H."/>
            <person name="Overmann J."/>
            <person name="Amann R."/>
            <person name="Jetten M.S.M."/>
            <person name="Mascher T."/>
            <person name="Medema M.H."/>
            <person name="Devos D.P."/>
            <person name="Kaster A.-K."/>
            <person name="Ovreas L."/>
            <person name="Rohde M."/>
            <person name="Galperin M.Y."/>
            <person name="Jogler C."/>
        </authorList>
    </citation>
    <scope>NUCLEOTIDE SEQUENCE [LARGE SCALE GENOMIC DNA]</scope>
    <source>
        <strain evidence="1 2">CA12</strain>
    </source>
</reference>
<dbReference type="RefSeq" id="WP_145358020.1">
    <property type="nucleotide sequence ID" value="NZ_CP036265.1"/>
</dbReference>
<protein>
    <recommendedName>
        <fullName evidence="3">DUF4375 domain-containing protein</fullName>
    </recommendedName>
</protein>